<gene>
    <name evidence="1" type="ORF">DGMP_33000</name>
</gene>
<reference evidence="1" key="1">
    <citation type="submission" date="2020-09" db="EMBL/GenBank/DDBJ databases">
        <title>Desulfogranum mesoprofundum gen. nov., sp. nov., a novel mesophilic, sulfate-reducing chemolithoautotroph isolated from a deep-sea hydrothermal vent chimney in the Suiyo Seamount.</title>
        <authorList>
            <person name="Hashimoto Y."/>
            <person name="Nakagawa S."/>
        </authorList>
    </citation>
    <scope>NUCLEOTIDE SEQUENCE</scope>
    <source>
        <strain evidence="1">KT2</strain>
    </source>
</reference>
<sequence>MAEKKTAWDDIPSLDGLQVDWEYKPENPLGKRAHKRMKDLELYPILDVKSIPVKVVAGNFDEKGKLVDLTPFGLAIRLDSELAEDRPAKVGFFLGRQKILSRTKVKYSRKCGEQYITGMSFEGLEEEYQDFIKGIFASKISGLD</sequence>
<keyword evidence="2" id="KW-1185">Reference proteome</keyword>
<proteinExistence type="predicted"/>
<dbReference type="Proteomes" id="UP000826725">
    <property type="component" value="Chromosome"/>
</dbReference>
<evidence type="ECO:0000313" key="1">
    <source>
        <dbReference type="EMBL" id="BCL62607.1"/>
    </source>
</evidence>
<dbReference type="AlphaFoldDB" id="A0A8D5FJ66"/>
<dbReference type="KEGG" id="dbk:DGMP_33000"/>
<dbReference type="RefSeq" id="WP_228854942.1">
    <property type="nucleotide sequence ID" value="NZ_AP024086.1"/>
</dbReference>
<evidence type="ECO:0008006" key="3">
    <source>
        <dbReference type="Google" id="ProtNLM"/>
    </source>
</evidence>
<dbReference type="EMBL" id="AP024086">
    <property type="protein sequence ID" value="BCL62607.1"/>
    <property type="molecule type" value="Genomic_DNA"/>
</dbReference>
<evidence type="ECO:0000313" key="2">
    <source>
        <dbReference type="Proteomes" id="UP000826725"/>
    </source>
</evidence>
<name>A0A8D5FJ66_9BACT</name>
<organism evidence="1 2">
    <name type="scientific">Desulfomarina profundi</name>
    <dbReference type="NCBI Taxonomy" id="2772557"/>
    <lineage>
        <taxon>Bacteria</taxon>
        <taxon>Pseudomonadati</taxon>
        <taxon>Thermodesulfobacteriota</taxon>
        <taxon>Desulfobulbia</taxon>
        <taxon>Desulfobulbales</taxon>
        <taxon>Desulfobulbaceae</taxon>
        <taxon>Desulfomarina</taxon>
    </lineage>
</organism>
<accession>A0A8D5FJ66</accession>
<protein>
    <recommendedName>
        <fullName evidence="3">PilZ domain-containing protein</fullName>
    </recommendedName>
</protein>